<dbReference type="Pfam" id="PF02932">
    <property type="entry name" value="Neur_chan_memb"/>
    <property type="match status" value="1"/>
</dbReference>
<dbReference type="AlphaFoldDB" id="A0AAN5CNL7"/>
<dbReference type="Pfam" id="PF02931">
    <property type="entry name" value="Neur_chan_LBD"/>
    <property type="match status" value="1"/>
</dbReference>
<dbReference type="InterPro" id="IPR006202">
    <property type="entry name" value="Neur_chan_lig-bd"/>
</dbReference>
<dbReference type="InterPro" id="IPR036719">
    <property type="entry name" value="Neuro-gated_channel_TM_sf"/>
</dbReference>
<dbReference type="PRINTS" id="PR00253">
    <property type="entry name" value="GABAARECEPTR"/>
</dbReference>
<dbReference type="InterPro" id="IPR006029">
    <property type="entry name" value="Neurotrans-gated_channel_TM"/>
</dbReference>
<protein>
    <recommendedName>
        <fullName evidence="16">Transmembrane ion channel</fullName>
    </recommendedName>
</protein>
<feature type="non-terminal residue" evidence="14">
    <location>
        <position position="1"/>
    </location>
</feature>
<dbReference type="PANTHER" id="PTHR18945">
    <property type="entry name" value="NEUROTRANSMITTER GATED ION CHANNEL"/>
    <property type="match status" value="1"/>
</dbReference>
<comment type="caution">
    <text evidence="14">The sequence shown here is derived from an EMBL/GenBank/DDBJ whole genome shotgun (WGS) entry which is preliminary data.</text>
</comment>
<comment type="similarity">
    <text evidence="11">Belongs to the ligand-gated ion channel (TC 1.A.9) family.</text>
</comment>
<evidence type="ECO:0000313" key="15">
    <source>
        <dbReference type="Proteomes" id="UP001328107"/>
    </source>
</evidence>
<dbReference type="EMBL" id="BTRK01000004">
    <property type="protein sequence ID" value="GMR47748.1"/>
    <property type="molecule type" value="Genomic_DNA"/>
</dbReference>
<dbReference type="GO" id="GO:0005230">
    <property type="term" value="F:extracellular ligand-gated monoatomic ion channel activity"/>
    <property type="evidence" value="ECO:0007669"/>
    <property type="project" value="InterPro"/>
</dbReference>
<evidence type="ECO:0000259" key="12">
    <source>
        <dbReference type="Pfam" id="PF02931"/>
    </source>
</evidence>
<evidence type="ECO:0000259" key="13">
    <source>
        <dbReference type="Pfam" id="PF02932"/>
    </source>
</evidence>
<evidence type="ECO:0000256" key="3">
    <source>
        <dbReference type="ARBA" id="ARBA00022448"/>
    </source>
</evidence>
<evidence type="ECO:0000256" key="4">
    <source>
        <dbReference type="ARBA" id="ARBA00022475"/>
    </source>
</evidence>
<comment type="subcellular location">
    <subcellularLocation>
        <location evidence="2">Cell membrane</location>
    </subcellularLocation>
    <subcellularLocation>
        <location evidence="1">Membrane</location>
        <topology evidence="1">Multi-pass membrane protein</topology>
    </subcellularLocation>
</comment>
<dbReference type="GO" id="GO:0004888">
    <property type="term" value="F:transmembrane signaling receptor activity"/>
    <property type="evidence" value="ECO:0007669"/>
    <property type="project" value="InterPro"/>
</dbReference>
<dbReference type="FunFam" id="1.20.58.390:FF:000076">
    <property type="entry name" value="Glutamate-gated chloride channel, putative"/>
    <property type="match status" value="1"/>
</dbReference>
<feature type="transmembrane region" description="Helical" evidence="11">
    <location>
        <begin position="336"/>
        <end position="354"/>
    </location>
</feature>
<evidence type="ECO:0008006" key="16">
    <source>
        <dbReference type="Google" id="ProtNLM"/>
    </source>
</evidence>
<evidence type="ECO:0000256" key="8">
    <source>
        <dbReference type="ARBA" id="ARBA00023065"/>
    </source>
</evidence>
<dbReference type="SUPFAM" id="SSF63712">
    <property type="entry name" value="Nicotinic receptor ligand binding domain-like"/>
    <property type="match status" value="1"/>
</dbReference>
<name>A0AAN5CNL7_9BILA</name>
<dbReference type="Gene3D" id="2.70.170.10">
    <property type="entry name" value="Neurotransmitter-gated ion-channel ligand-binding domain"/>
    <property type="match status" value="1"/>
</dbReference>
<keyword evidence="9 11" id="KW-0472">Membrane</keyword>
<evidence type="ECO:0000256" key="10">
    <source>
        <dbReference type="ARBA" id="ARBA00023303"/>
    </source>
</evidence>
<evidence type="ECO:0000256" key="5">
    <source>
        <dbReference type="ARBA" id="ARBA00022692"/>
    </source>
</evidence>
<feature type="transmembrane region" description="Helical" evidence="11">
    <location>
        <begin position="307"/>
        <end position="324"/>
    </location>
</feature>
<keyword evidence="3 11" id="KW-0813">Transport</keyword>
<feature type="transmembrane region" description="Helical" evidence="11">
    <location>
        <begin position="402"/>
        <end position="424"/>
    </location>
</feature>
<evidence type="ECO:0000256" key="9">
    <source>
        <dbReference type="ARBA" id="ARBA00023136"/>
    </source>
</evidence>
<feature type="domain" description="Neurotransmitter-gated ion-channel transmembrane" evidence="13">
    <location>
        <begin position="281"/>
        <end position="364"/>
    </location>
</feature>
<dbReference type="Proteomes" id="UP001328107">
    <property type="component" value="Unassembled WGS sequence"/>
</dbReference>
<accession>A0AAN5CNL7</accession>
<evidence type="ECO:0000256" key="1">
    <source>
        <dbReference type="ARBA" id="ARBA00004141"/>
    </source>
</evidence>
<evidence type="ECO:0000313" key="14">
    <source>
        <dbReference type="EMBL" id="GMR47748.1"/>
    </source>
</evidence>
<dbReference type="InterPro" id="IPR006028">
    <property type="entry name" value="GABAA/Glycine_rcpt"/>
</dbReference>
<keyword evidence="10 11" id="KW-0407">Ion channel</keyword>
<dbReference type="InterPro" id="IPR018000">
    <property type="entry name" value="Neurotransmitter_ion_chnl_CS"/>
</dbReference>
<evidence type="ECO:0000256" key="6">
    <source>
        <dbReference type="ARBA" id="ARBA00022729"/>
    </source>
</evidence>
<feature type="transmembrane region" description="Helical" evidence="11">
    <location>
        <begin position="273"/>
        <end position="295"/>
    </location>
</feature>
<sequence>HPFTLLPLFLSIICKIETRPNKYKTFMDSIEFDDEALLDDEESEKNSKFDQESVFTQGETRDFLRFLRSIKYDHRQVPDGKNGSPVTVNVSVVVSNVRSVSEITMDYALEIFYREAWRDPRLKYSKKKFKNKTSLSLHESYSNFLWHPDTFVPNAIASKNPRKQSISHRSLLRLNPDGRILFSRRLSLILSCGMDLTLFPFDTQVCKLGIESYGHTADQVSYTWSDGDITALQLNKVSLPDFRIEKAFVTSRVEKYATGDYSRLYVCFVFSRAAGFCFLQLIVPSTAVVITSWVCLWMENETSFQDMISIILTITFLLFSYNEVMPRVSYLKAMDVWLGVCFIIVFFSLIKLALLKYMQQKLRKDSGALPPPVQTVSNGFGSKSHVLVSRNNRVCTDRFVRAFHWSTSVLFILTFVLFCLFFFFGYQNIHQPELDADCNVEIAEFFAEIR</sequence>
<organism evidence="14 15">
    <name type="scientific">Pristionchus mayeri</name>
    <dbReference type="NCBI Taxonomy" id="1317129"/>
    <lineage>
        <taxon>Eukaryota</taxon>
        <taxon>Metazoa</taxon>
        <taxon>Ecdysozoa</taxon>
        <taxon>Nematoda</taxon>
        <taxon>Chromadorea</taxon>
        <taxon>Rhabditida</taxon>
        <taxon>Rhabditina</taxon>
        <taxon>Diplogasteromorpha</taxon>
        <taxon>Diplogasteroidea</taxon>
        <taxon>Neodiplogasteridae</taxon>
        <taxon>Pristionchus</taxon>
    </lineage>
</organism>
<dbReference type="GO" id="GO:0005886">
    <property type="term" value="C:plasma membrane"/>
    <property type="evidence" value="ECO:0007669"/>
    <property type="project" value="UniProtKB-SubCell"/>
</dbReference>
<dbReference type="InterPro" id="IPR036734">
    <property type="entry name" value="Neur_chan_lig-bd_sf"/>
</dbReference>
<dbReference type="CDD" id="cd18990">
    <property type="entry name" value="LGIC_ECD_GABAAR"/>
    <property type="match status" value="1"/>
</dbReference>
<evidence type="ECO:0000256" key="7">
    <source>
        <dbReference type="ARBA" id="ARBA00022989"/>
    </source>
</evidence>
<dbReference type="PROSITE" id="PS00236">
    <property type="entry name" value="NEUROTR_ION_CHANNEL"/>
    <property type="match status" value="1"/>
</dbReference>
<dbReference type="SUPFAM" id="SSF90112">
    <property type="entry name" value="Neurotransmitter-gated ion-channel transmembrane pore"/>
    <property type="match status" value="1"/>
</dbReference>
<dbReference type="Gene3D" id="1.20.58.390">
    <property type="entry name" value="Neurotransmitter-gated ion-channel transmembrane domain"/>
    <property type="match status" value="1"/>
</dbReference>
<dbReference type="InterPro" id="IPR038050">
    <property type="entry name" value="Neuro_actylchol_rec"/>
</dbReference>
<evidence type="ECO:0000256" key="2">
    <source>
        <dbReference type="ARBA" id="ARBA00004236"/>
    </source>
</evidence>
<gene>
    <name evidence="14" type="ORF">PMAYCL1PPCAC_17943</name>
</gene>
<keyword evidence="8 11" id="KW-0406">Ion transport</keyword>
<dbReference type="PRINTS" id="PR00252">
    <property type="entry name" value="NRIONCHANNEL"/>
</dbReference>
<evidence type="ECO:0000256" key="11">
    <source>
        <dbReference type="RuleBase" id="RU000687"/>
    </source>
</evidence>
<proteinExistence type="inferred from homology"/>
<keyword evidence="5 11" id="KW-0812">Transmembrane</keyword>
<dbReference type="InterPro" id="IPR006201">
    <property type="entry name" value="Neur_channel"/>
</dbReference>
<feature type="domain" description="Neurotransmitter-gated ion-channel ligand-binding" evidence="12">
    <location>
        <begin position="69"/>
        <end position="272"/>
    </location>
</feature>
<keyword evidence="6" id="KW-0732">Signal</keyword>
<keyword evidence="7 11" id="KW-1133">Transmembrane helix</keyword>
<keyword evidence="15" id="KW-1185">Reference proteome</keyword>
<keyword evidence="4" id="KW-1003">Cell membrane</keyword>
<reference evidence="15" key="1">
    <citation type="submission" date="2022-10" db="EMBL/GenBank/DDBJ databases">
        <title>Genome assembly of Pristionchus species.</title>
        <authorList>
            <person name="Yoshida K."/>
            <person name="Sommer R.J."/>
        </authorList>
    </citation>
    <scope>NUCLEOTIDE SEQUENCE [LARGE SCALE GENOMIC DNA]</scope>
    <source>
        <strain evidence="15">RS5460</strain>
    </source>
</reference>